<dbReference type="STRING" id="1817867.A3F83_13170"/>
<comment type="caution">
    <text evidence="8">The sequence shown here is derived from an EMBL/GenBank/DDBJ whole genome shotgun (WGS) entry which is preliminary data.</text>
</comment>
<evidence type="ECO:0000313" key="9">
    <source>
        <dbReference type="Proteomes" id="UP000179129"/>
    </source>
</evidence>
<dbReference type="SFLD" id="SFLDG01136">
    <property type="entry name" value="C1.6:_Phosphoserine_Phosphatas"/>
    <property type="match status" value="1"/>
</dbReference>
<evidence type="ECO:0000256" key="3">
    <source>
        <dbReference type="ARBA" id="ARBA00011881"/>
    </source>
</evidence>
<name>A0A1F5YWM1_9BACT</name>
<dbReference type="Pfam" id="PF08282">
    <property type="entry name" value="Hydrolase_3"/>
    <property type="match status" value="1"/>
</dbReference>
<comment type="subunit">
    <text evidence="3">Homotetramer.</text>
</comment>
<dbReference type="InterPro" id="IPR010023">
    <property type="entry name" value="KdsC_fam"/>
</dbReference>
<keyword evidence="6 7" id="KW-0460">Magnesium</keyword>
<dbReference type="SFLD" id="SFLDG01138">
    <property type="entry name" value="C1.6.2:_Deoxy-d-mannose-octulo"/>
    <property type="match status" value="1"/>
</dbReference>
<protein>
    <recommendedName>
        <fullName evidence="10">Phenylphosphate carboxylase subunit delta</fullName>
    </recommendedName>
</protein>
<dbReference type="AlphaFoldDB" id="A0A1F5YWM1"/>
<accession>A0A1F5YWM1</accession>
<dbReference type="GO" id="GO:0046872">
    <property type="term" value="F:metal ion binding"/>
    <property type="evidence" value="ECO:0007669"/>
    <property type="project" value="UniProtKB-KW"/>
</dbReference>
<dbReference type="GO" id="GO:0016788">
    <property type="term" value="F:hydrolase activity, acting on ester bonds"/>
    <property type="evidence" value="ECO:0007669"/>
    <property type="project" value="InterPro"/>
</dbReference>
<dbReference type="Gene3D" id="3.40.50.1000">
    <property type="entry name" value="HAD superfamily/HAD-like"/>
    <property type="match status" value="1"/>
</dbReference>
<dbReference type="SFLD" id="SFLDS00003">
    <property type="entry name" value="Haloacid_Dehalogenase"/>
    <property type="match status" value="1"/>
</dbReference>
<evidence type="ECO:0008006" key="10">
    <source>
        <dbReference type="Google" id="ProtNLM"/>
    </source>
</evidence>
<dbReference type="InterPro" id="IPR036412">
    <property type="entry name" value="HAD-like_sf"/>
</dbReference>
<dbReference type="InterPro" id="IPR050793">
    <property type="entry name" value="CMP-NeuNAc_synthase"/>
</dbReference>
<dbReference type="GO" id="GO:0008781">
    <property type="term" value="F:N-acylneuraminate cytidylyltransferase activity"/>
    <property type="evidence" value="ECO:0007669"/>
    <property type="project" value="TreeGrafter"/>
</dbReference>
<feature type="binding site" evidence="7">
    <location>
        <position position="34"/>
    </location>
    <ligand>
        <name>Mg(2+)</name>
        <dbReference type="ChEBI" id="CHEBI:18420"/>
    </ligand>
</feature>
<dbReference type="EMBL" id="MFIX01000119">
    <property type="protein sequence ID" value="OGG04493.1"/>
    <property type="molecule type" value="Genomic_DNA"/>
</dbReference>
<evidence type="ECO:0000313" key="8">
    <source>
        <dbReference type="EMBL" id="OGG04493.1"/>
    </source>
</evidence>
<dbReference type="PANTHER" id="PTHR21485">
    <property type="entry name" value="HAD SUPERFAMILY MEMBERS CMAS AND KDSC"/>
    <property type="match status" value="1"/>
</dbReference>
<proteinExistence type="inferred from homology"/>
<keyword evidence="4 7" id="KW-0479">Metal-binding</keyword>
<comment type="similarity">
    <text evidence="2">Belongs to the KdsC family.</text>
</comment>
<organism evidence="8 9">
    <name type="scientific">Candidatus Glassbacteria bacterium RIFCSPLOWO2_12_FULL_58_11</name>
    <dbReference type="NCBI Taxonomy" id="1817867"/>
    <lineage>
        <taxon>Bacteria</taxon>
        <taxon>Candidatus Glassiibacteriota</taxon>
    </lineage>
</organism>
<dbReference type="PIRSF" id="PIRSF006118">
    <property type="entry name" value="KDO8-P_Ptase"/>
    <property type="match status" value="1"/>
</dbReference>
<dbReference type="Proteomes" id="UP000179129">
    <property type="component" value="Unassembled WGS sequence"/>
</dbReference>
<reference evidence="8 9" key="1">
    <citation type="journal article" date="2016" name="Nat. Commun.">
        <title>Thousands of microbial genomes shed light on interconnected biogeochemical processes in an aquifer system.</title>
        <authorList>
            <person name="Anantharaman K."/>
            <person name="Brown C.T."/>
            <person name="Hug L.A."/>
            <person name="Sharon I."/>
            <person name="Castelle C.J."/>
            <person name="Probst A.J."/>
            <person name="Thomas B.C."/>
            <person name="Singh A."/>
            <person name="Wilkins M.J."/>
            <person name="Karaoz U."/>
            <person name="Brodie E.L."/>
            <person name="Williams K.H."/>
            <person name="Hubbard S.S."/>
            <person name="Banfield J.F."/>
        </authorList>
    </citation>
    <scope>NUCLEOTIDE SEQUENCE [LARGE SCALE GENOMIC DNA]</scope>
</reference>
<dbReference type="PANTHER" id="PTHR21485:SF3">
    <property type="entry name" value="N-ACYLNEURAMINATE CYTIDYLYLTRANSFERASE"/>
    <property type="match status" value="1"/>
</dbReference>
<evidence type="ECO:0000256" key="2">
    <source>
        <dbReference type="ARBA" id="ARBA00005893"/>
    </source>
</evidence>
<evidence type="ECO:0000256" key="5">
    <source>
        <dbReference type="ARBA" id="ARBA00022801"/>
    </source>
</evidence>
<dbReference type="InterPro" id="IPR023214">
    <property type="entry name" value="HAD_sf"/>
</dbReference>
<sequence>MSETGKFLQLLDNVPDVEPEISELARRVELIVMDVDGVLTDGHTYQLDNGEQFLCFSVQDALALTLCGIAGLKLAVISGRDLPAASIRMGRFPINEMHLGCVHKEPVLIGIGQRLGVSLERMAYIGDDLIDLPLMERVGFPVAVPNAVPEVLRAAAWCTAKAGGEGAVRELIVLVLKARGLYQDAVVKYLRDH</sequence>
<feature type="binding site" evidence="7">
    <location>
        <position position="127"/>
    </location>
    <ligand>
        <name>Mg(2+)</name>
        <dbReference type="ChEBI" id="CHEBI:18420"/>
    </ligand>
</feature>
<gene>
    <name evidence="8" type="ORF">A3F83_13170</name>
</gene>
<evidence type="ECO:0000256" key="6">
    <source>
        <dbReference type="ARBA" id="ARBA00022842"/>
    </source>
</evidence>
<keyword evidence="5" id="KW-0378">Hydrolase</keyword>
<dbReference type="NCBIfam" id="TIGR01670">
    <property type="entry name" value="KdsC-phosphatas"/>
    <property type="match status" value="1"/>
</dbReference>
<evidence type="ECO:0000256" key="4">
    <source>
        <dbReference type="ARBA" id="ARBA00022723"/>
    </source>
</evidence>
<comment type="cofactor">
    <cofactor evidence="1 7">
        <name>Mg(2+)</name>
        <dbReference type="ChEBI" id="CHEBI:18420"/>
    </cofactor>
</comment>
<evidence type="ECO:0000256" key="1">
    <source>
        <dbReference type="ARBA" id="ARBA00001946"/>
    </source>
</evidence>
<evidence type="ECO:0000256" key="7">
    <source>
        <dbReference type="PIRSR" id="PIRSR006118-2"/>
    </source>
</evidence>
<feature type="binding site" evidence="7">
    <location>
        <position position="36"/>
    </location>
    <ligand>
        <name>substrate</name>
    </ligand>
</feature>
<dbReference type="SUPFAM" id="SSF56784">
    <property type="entry name" value="HAD-like"/>
    <property type="match status" value="1"/>
</dbReference>